<dbReference type="AlphaFoldDB" id="A0A1W0WDL1"/>
<dbReference type="Proteomes" id="UP000192578">
    <property type="component" value="Unassembled WGS sequence"/>
</dbReference>
<organism evidence="1 2">
    <name type="scientific">Hypsibius exemplaris</name>
    <name type="common">Freshwater tardigrade</name>
    <dbReference type="NCBI Taxonomy" id="2072580"/>
    <lineage>
        <taxon>Eukaryota</taxon>
        <taxon>Metazoa</taxon>
        <taxon>Ecdysozoa</taxon>
        <taxon>Tardigrada</taxon>
        <taxon>Eutardigrada</taxon>
        <taxon>Parachela</taxon>
        <taxon>Hypsibioidea</taxon>
        <taxon>Hypsibiidae</taxon>
        <taxon>Hypsibius</taxon>
    </lineage>
</organism>
<proteinExistence type="predicted"/>
<reference evidence="2" key="1">
    <citation type="submission" date="2017-01" db="EMBL/GenBank/DDBJ databases">
        <title>Comparative genomics of anhydrobiosis in the tardigrade Hypsibius dujardini.</title>
        <authorList>
            <person name="Yoshida Y."/>
            <person name="Koutsovoulos G."/>
            <person name="Laetsch D."/>
            <person name="Stevens L."/>
            <person name="Kumar S."/>
            <person name="Horikawa D."/>
            <person name="Ishino K."/>
            <person name="Komine S."/>
            <person name="Tomita M."/>
            <person name="Blaxter M."/>
            <person name="Arakawa K."/>
        </authorList>
    </citation>
    <scope>NUCLEOTIDE SEQUENCE [LARGE SCALE GENOMIC DNA]</scope>
    <source>
        <strain evidence="2">Z151</strain>
    </source>
</reference>
<name>A0A1W0WDL1_HYPEX</name>
<keyword evidence="2" id="KW-1185">Reference proteome</keyword>
<dbReference type="EMBL" id="MTYJ01000127">
    <property type="protein sequence ID" value="OQV13301.1"/>
    <property type="molecule type" value="Genomic_DNA"/>
</dbReference>
<evidence type="ECO:0000313" key="1">
    <source>
        <dbReference type="EMBL" id="OQV13301.1"/>
    </source>
</evidence>
<protein>
    <submittedName>
        <fullName evidence="1">Uncharacterized protein</fullName>
    </submittedName>
</protein>
<gene>
    <name evidence="1" type="ORF">BV898_12507</name>
</gene>
<sequence length="182" mass="20325">MVIAQVHGRWSWTHPQQNRRPVSQPVALFSPLASQKYPLRSRDLKVFPLRKWEFCTRSAEQATIHTRVRFDVIIRLFASSSMRVYLRVSTARRFDVSQDPAPATRTTSHIVIIGASNGHTVVCTQTRTSNSKQTFLKSASSAVVGARFRSKAGEMETAVVVLLLLMEDPKAFPGVSLVCQNG</sequence>
<accession>A0A1W0WDL1</accession>
<comment type="caution">
    <text evidence="1">The sequence shown here is derived from an EMBL/GenBank/DDBJ whole genome shotgun (WGS) entry which is preliminary data.</text>
</comment>
<evidence type="ECO:0000313" key="2">
    <source>
        <dbReference type="Proteomes" id="UP000192578"/>
    </source>
</evidence>